<feature type="chain" id="PRO_5013256305" description="Alpha-1,4-N-acetylglucosaminyltransferase" evidence="1">
    <location>
        <begin position="29"/>
        <end position="395"/>
    </location>
</feature>
<proteinExistence type="predicted"/>
<feature type="signal peptide" evidence="1">
    <location>
        <begin position="1"/>
        <end position="28"/>
    </location>
</feature>
<keyword evidence="3" id="KW-1185">Reference proteome</keyword>
<dbReference type="EMBL" id="NEDP02005533">
    <property type="protein sequence ID" value="OWF39277.1"/>
    <property type="molecule type" value="Genomic_DNA"/>
</dbReference>
<dbReference type="Proteomes" id="UP000242188">
    <property type="component" value="Unassembled WGS sequence"/>
</dbReference>
<dbReference type="PANTHER" id="PTHR46830">
    <property type="entry name" value="TRANSFERASE, PUTATIVE-RELATED"/>
    <property type="match status" value="1"/>
</dbReference>
<evidence type="ECO:0000313" key="3">
    <source>
        <dbReference type="Proteomes" id="UP000242188"/>
    </source>
</evidence>
<organism evidence="2 3">
    <name type="scientific">Mizuhopecten yessoensis</name>
    <name type="common">Japanese scallop</name>
    <name type="synonym">Patinopecten yessoensis</name>
    <dbReference type="NCBI Taxonomy" id="6573"/>
    <lineage>
        <taxon>Eukaryota</taxon>
        <taxon>Metazoa</taxon>
        <taxon>Spiralia</taxon>
        <taxon>Lophotrochozoa</taxon>
        <taxon>Mollusca</taxon>
        <taxon>Bivalvia</taxon>
        <taxon>Autobranchia</taxon>
        <taxon>Pteriomorphia</taxon>
        <taxon>Pectinida</taxon>
        <taxon>Pectinoidea</taxon>
        <taxon>Pectinidae</taxon>
        <taxon>Mizuhopecten</taxon>
    </lineage>
</organism>
<evidence type="ECO:0008006" key="4">
    <source>
        <dbReference type="Google" id="ProtNLM"/>
    </source>
</evidence>
<accession>A0A210PRZ7</accession>
<dbReference type="PANTHER" id="PTHR46830:SF1">
    <property type="entry name" value="ALPHA-1,4-N-ACETYLGLUCOSAMINYLTRANSFERASE"/>
    <property type="match status" value="1"/>
</dbReference>
<dbReference type="AlphaFoldDB" id="A0A210PRZ7"/>
<dbReference type="Pfam" id="PF04488">
    <property type="entry name" value="Gly_transf_sug"/>
    <property type="match status" value="1"/>
</dbReference>
<sequence length="395" mass="46443">MYSTKRIACWLSILSLCLLFASVFFGNSTHVVRKGFVYRHYYDKEPDSLVIYDKAQKVDNWMTGELQVDNPGQCPRRGDILDWTLKCKYKCKAIDMTTARPQRVQLVPVCDLKRGYLVKEVTYTTDSVPVLQFKHQCVQSFLHHNCSSKLPVPNVIHYVWYGMRPMRFYHFLSVYSSFKIQKPCVIFIHGDFMPTGEYWNFLLTVVPNIIFLQQVPPVKIADRTILHIEHKADITRLMVLKEYGGIYMDTDEVLLRTLDPLRRHNFTLSKAFDFNLSNGLILSATNAEFLHVWIKAYDTYDPKKWGFHSTIMPYKLSKIHPRLIHVENKTFVRPDAVHTKDLFQNNFDWSKNYAIHLFMRYFKQEYSVMSIRTMNCTIGTVARFVLFGHKELCIE</sequence>
<evidence type="ECO:0000313" key="2">
    <source>
        <dbReference type="EMBL" id="OWF39277.1"/>
    </source>
</evidence>
<dbReference type="Gene3D" id="3.90.550.20">
    <property type="match status" value="1"/>
</dbReference>
<name>A0A210PRZ7_MIZYE</name>
<dbReference type="InterPro" id="IPR029044">
    <property type="entry name" value="Nucleotide-diphossugar_trans"/>
</dbReference>
<gene>
    <name evidence="2" type="ORF">KP79_PYT12140</name>
</gene>
<dbReference type="OrthoDB" id="6150660at2759"/>
<reference evidence="2 3" key="1">
    <citation type="journal article" date="2017" name="Nat. Ecol. Evol.">
        <title>Scallop genome provides insights into evolution of bilaterian karyotype and development.</title>
        <authorList>
            <person name="Wang S."/>
            <person name="Zhang J."/>
            <person name="Jiao W."/>
            <person name="Li J."/>
            <person name="Xun X."/>
            <person name="Sun Y."/>
            <person name="Guo X."/>
            <person name="Huan P."/>
            <person name="Dong B."/>
            <person name="Zhang L."/>
            <person name="Hu X."/>
            <person name="Sun X."/>
            <person name="Wang J."/>
            <person name="Zhao C."/>
            <person name="Wang Y."/>
            <person name="Wang D."/>
            <person name="Huang X."/>
            <person name="Wang R."/>
            <person name="Lv J."/>
            <person name="Li Y."/>
            <person name="Zhang Z."/>
            <person name="Liu B."/>
            <person name="Lu W."/>
            <person name="Hui Y."/>
            <person name="Liang J."/>
            <person name="Zhou Z."/>
            <person name="Hou R."/>
            <person name="Li X."/>
            <person name="Liu Y."/>
            <person name="Li H."/>
            <person name="Ning X."/>
            <person name="Lin Y."/>
            <person name="Zhao L."/>
            <person name="Xing Q."/>
            <person name="Dou J."/>
            <person name="Li Y."/>
            <person name="Mao J."/>
            <person name="Guo H."/>
            <person name="Dou H."/>
            <person name="Li T."/>
            <person name="Mu C."/>
            <person name="Jiang W."/>
            <person name="Fu Q."/>
            <person name="Fu X."/>
            <person name="Miao Y."/>
            <person name="Liu J."/>
            <person name="Yu Q."/>
            <person name="Li R."/>
            <person name="Liao H."/>
            <person name="Li X."/>
            <person name="Kong Y."/>
            <person name="Jiang Z."/>
            <person name="Chourrout D."/>
            <person name="Li R."/>
            <person name="Bao Z."/>
        </authorList>
    </citation>
    <scope>NUCLEOTIDE SEQUENCE [LARGE SCALE GENOMIC DNA]</scope>
    <source>
        <strain evidence="2 3">PY_sf001</strain>
    </source>
</reference>
<evidence type="ECO:0000256" key="1">
    <source>
        <dbReference type="SAM" id="SignalP"/>
    </source>
</evidence>
<dbReference type="SUPFAM" id="SSF53448">
    <property type="entry name" value="Nucleotide-diphospho-sugar transferases"/>
    <property type="match status" value="1"/>
</dbReference>
<comment type="caution">
    <text evidence="2">The sequence shown here is derived from an EMBL/GenBank/DDBJ whole genome shotgun (WGS) entry which is preliminary data.</text>
</comment>
<dbReference type="InterPro" id="IPR007577">
    <property type="entry name" value="GlycoTrfase_DXD_sugar-bd_CS"/>
</dbReference>
<keyword evidence="1" id="KW-0732">Signal</keyword>
<protein>
    <recommendedName>
        <fullName evidence="4">Alpha-1,4-N-acetylglucosaminyltransferase</fullName>
    </recommendedName>
</protein>